<evidence type="ECO:0000313" key="4">
    <source>
        <dbReference type="Proteomes" id="UP001159427"/>
    </source>
</evidence>
<organism evidence="3 4">
    <name type="scientific">Porites evermanni</name>
    <dbReference type="NCBI Taxonomy" id="104178"/>
    <lineage>
        <taxon>Eukaryota</taxon>
        <taxon>Metazoa</taxon>
        <taxon>Cnidaria</taxon>
        <taxon>Anthozoa</taxon>
        <taxon>Hexacorallia</taxon>
        <taxon>Scleractinia</taxon>
        <taxon>Fungiina</taxon>
        <taxon>Poritidae</taxon>
        <taxon>Porites</taxon>
    </lineage>
</organism>
<proteinExistence type="predicted"/>
<sequence length="349" mass="39708">MTGLLVLTFFCFLDLKWGPHSIDRFADEHNHLLPRFDSRFWNPYCEAMDTFTRSWDFDNNWVCPPPHLVPRTLRHMRSCCALGTLIFPLWRSAPFWPLLTTDGSHVAHFVEDWVDLPPLKTTSCMGRHSSRVFGRENLNFRVLAVRINFRSARFFITGFCTSDQGWCSQCSTAYGWLARSQWVADVDSIGFIYVFSSTMWSDLRAAVTQGSSALLSLASSFPDVALASRAPSTSSKYFSSYNRWRSWAREHGWTVFPASPFHFAIYLRHLMTGAKTASPLESAIHRIAWFHQLGGEPFPSDHPLVKSTLAGAQRLLAHQTTKKEPITVSQLEQLVASKADSMASLYNIR</sequence>
<feature type="chain" id="PRO_5047520542" evidence="2">
    <location>
        <begin position="19"/>
        <end position="349"/>
    </location>
</feature>
<dbReference type="Gene3D" id="1.10.150.130">
    <property type="match status" value="1"/>
</dbReference>
<keyword evidence="2" id="KW-0732">Signal</keyword>
<reference evidence="3 4" key="1">
    <citation type="submission" date="2022-05" db="EMBL/GenBank/DDBJ databases">
        <authorList>
            <consortium name="Genoscope - CEA"/>
            <person name="William W."/>
        </authorList>
    </citation>
    <scope>NUCLEOTIDE SEQUENCE [LARGE SCALE GENOMIC DNA]</scope>
</reference>
<accession>A0ABN8M0Q5</accession>
<dbReference type="EMBL" id="CALNXI010000244">
    <property type="protein sequence ID" value="CAH3023031.1"/>
    <property type="molecule type" value="Genomic_DNA"/>
</dbReference>
<dbReference type="Proteomes" id="UP001159427">
    <property type="component" value="Unassembled WGS sequence"/>
</dbReference>
<evidence type="ECO:0000256" key="1">
    <source>
        <dbReference type="ARBA" id="ARBA00023125"/>
    </source>
</evidence>
<name>A0ABN8M0Q5_9CNID</name>
<feature type="signal peptide" evidence="2">
    <location>
        <begin position="1"/>
        <end position="18"/>
    </location>
</feature>
<dbReference type="PANTHER" id="PTHR34605:SF6">
    <property type="entry name" value="TYR RECOMBINASE DOMAIN-CONTAINING PROTEIN"/>
    <property type="match status" value="1"/>
</dbReference>
<keyword evidence="1" id="KW-0238">DNA-binding</keyword>
<feature type="non-terminal residue" evidence="3">
    <location>
        <position position="349"/>
    </location>
</feature>
<evidence type="ECO:0000313" key="3">
    <source>
        <dbReference type="EMBL" id="CAH3023031.1"/>
    </source>
</evidence>
<evidence type="ECO:0000256" key="2">
    <source>
        <dbReference type="SAM" id="SignalP"/>
    </source>
</evidence>
<dbReference type="SUPFAM" id="SSF47823">
    <property type="entry name" value="lambda integrase-like, N-terminal domain"/>
    <property type="match status" value="1"/>
</dbReference>
<protein>
    <submittedName>
        <fullName evidence="3">Uncharacterized protein</fullName>
    </submittedName>
</protein>
<dbReference type="PANTHER" id="PTHR34605">
    <property type="entry name" value="PHAGE_INTEGRASE DOMAIN-CONTAINING PROTEIN"/>
    <property type="match status" value="1"/>
</dbReference>
<keyword evidence="4" id="KW-1185">Reference proteome</keyword>
<dbReference type="InterPro" id="IPR052925">
    <property type="entry name" value="Phage_Integrase-like_Recomb"/>
</dbReference>
<comment type="caution">
    <text evidence="3">The sequence shown here is derived from an EMBL/GenBank/DDBJ whole genome shotgun (WGS) entry which is preliminary data.</text>
</comment>
<gene>
    <name evidence="3" type="ORF">PEVE_00017863</name>
</gene>
<dbReference type="InterPro" id="IPR010998">
    <property type="entry name" value="Integrase_recombinase_N"/>
</dbReference>